<proteinExistence type="predicted"/>
<evidence type="ECO:0000313" key="2">
    <source>
        <dbReference type="Proteomes" id="UP000249616"/>
    </source>
</evidence>
<gene>
    <name evidence="1" type="ORF">DN051_23555</name>
</gene>
<dbReference type="AlphaFoldDB" id="A0A2Z4J2H0"/>
<reference evidence="1 2" key="1">
    <citation type="journal article" date="2019" name="Int. J. Syst. Evol. Microbiol.">
        <title>Streptomyces cadmiisoli sp. nov., a novel actinomycete isolated from cadmium-contaminated soil.</title>
        <authorList>
            <person name="Li K."/>
            <person name="Tang X."/>
            <person name="Zhao J."/>
            <person name="Guo Y."/>
            <person name="Tang Y."/>
            <person name="Gao J."/>
        </authorList>
    </citation>
    <scope>NUCLEOTIDE SEQUENCE [LARGE SCALE GENOMIC DNA]</scope>
    <source>
        <strain evidence="1 2">ZFG47</strain>
    </source>
</reference>
<evidence type="ECO:0000313" key="1">
    <source>
        <dbReference type="EMBL" id="AWW39269.1"/>
    </source>
</evidence>
<dbReference type="Proteomes" id="UP000249616">
    <property type="component" value="Chromosome"/>
</dbReference>
<organism evidence="1 2">
    <name type="scientific">Streptomyces cadmiisoli</name>
    <dbReference type="NCBI Taxonomy" id="2184053"/>
    <lineage>
        <taxon>Bacteria</taxon>
        <taxon>Bacillati</taxon>
        <taxon>Actinomycetota</taxon>
        <taxon>Actinomycetes</taxon>
        <taxon>Kitasatosporales</taxon>
        <taxon>Streptomycetaceae</taxon>
        <taxon>Streptomyces</taxon>
        <taxon>Streptomyces aurantiacus group</taxon>
    </lineage>
</organism>
<protein>
    <submittedName>
        <fullName evidence="1">Uncharacterized protein</fullName>
    </submittedName>
</protein>
<dbReference type="EMBL" id="CP030073">
    <property type="protein sequence ID" value="AWW39269.1"/>
    <property type="molecule type" value="Genomic_DNA"/>
</dbReference>
<sequence length="108" mass="11605">MLFQRNLAPADAGDGVSTYLALTFGTLLSSQGTDASFVLTLSGFPPGASLRCFRLYQIFSRSDFLGAFQVFAFALSFPAVPTLSEVSGRSCQPSIPIHRESFLESDVS</sequence>
<name>A0A2Z4J2H0_9ACTN</name>
<keyword evidence="2" id="KW-1185">Reference proteome</keyword>
<dbReference type="KEGG" id="scad:DN051_23555"/>
<accession>A0A2Z4J2H0</accession>